<protein>
    <submittedName>
        <fullName evidence="1">Uncharacterized protein</fullName>
    </submittedName>
</protein>
<dbReference type="AlphaFoldDB" id="A0A0A9E0X6"/>
<organism evidence="1">
    <name type="scientific">Arundo donax</name>
    <name type="common">Giant reed</name>
    <name type="synonym">Donax arundinaceus</name>
    <dbReference type="NCBI Taxonomy" id="35708"/>
    <lineage>
        <taxon>Eukaryota</taxon>
        <taxon>Viridiplantae</taxon>
        <taxon>Streptophyta</taxon>
        <taxon>Embryophyta</taxon>
        <taxon>Tracheophyta</taxon>
        <taxon>Spermatophyta</taxon>
        <taxon>Magnoliopsida</taxon>
        <taxon>Liliopsida</taxon>
        <taxon>Poales</taxon>
        <taxon>Poaceae</taxon>
        <taxon>PACMAD clade</taxon>
        <taxon>Arundinoideae</taxon>
        <taxon>Arundineae</taxon>
        <taxon>Arundo</taxon>
    </lineage>
</organism>
<name>A0A0A9E0X6_ARUDO</name>
<dbReference type="EMBL" id="GBRH01208278">
    <property type="protein sequence ID" value="JAD89617.1"/>
    <property type="molecule type" value="Transcribed_RNA"/>
</dbReference>
<proteinExistence type="predicted"/>
<sequence length="39" mass="4564">MVIHGCRHCANCKASSNKRYCTHPFKNLFVQRNLLTENE</sequence>
<evidence type="ECO:0000313" key="1">
    <source>
        <dbReference type="EMBL" id="JAD89617.1"/>
    </source>
</evidence>
<accession>A0A0A9E0X6</accession>
<reference evidence="1" key="1">
    <citation type="submission" date="2014-09" db="EMBL/GenBank/DDBJ databases">
        <authorList>
            <person name="Magalhaes I.L.F."/>
            <person name="Oliveira U."/>
            <person name="Santos F.R."/>
            <person name="Vidigal T.H.D.A."/>
            <person name="Brescovit A.D."/>
            <person name="Santos A.J."/>
        </authorList>
    </citation>
    <scope>NUCLEOTIDE SEQUENCE</scope>
    <source>
        <tissue evidence="1">Shoot tissue taken approximately 20 cm above the soil surface</tissue>
    </source>
</reference>
<reference evidence="1" key="2">
    <citation type="journal article" date="2015" name="Data Brief">
        <title>Shoot transcriptome of the giant reed, Arundo donax.</title>
        <authorList>
            <person name="Barrero R.A."/>
            <person name="Guerrero F.D."/>
            <person name="Moolhuijzen P."/>
            <person name="Goolsby J.A."/>
            <person name="Tidwell J."/>
            <person name="Bellgard S.E."/>
            <person name="Bellgard M.I."/>
        </authorList>
    </citation>
    <scope>NUCLEOTIDE SEQUENCE</scope>
    <source>
        <tissue evidence="1">Shoot tissue taken approximately 20 cm above the soil surface</tissue>
    </source>
</reference>